<protein>
    <submittedName>
        <fullName evidence="1">Uncharacterized protein</fullName>
    </submittedName>
</protein>
<evidence type="ECO:0000313" key="1">
    <source>
        <dbReference type="EMBL" id="KAJ0045746.1"/>
    </source>
</evidence>
<dbReference type="Proteomes" id="UP001163603">
    <property type="component" value="Chromosome 3"/>
</dbReference>
<comment type="caution">
    <text evidence="1">The sequence shown here is derived from an EMBL/GenBank/DDBJ whole genome shotgun (WGS) entry which is preliminary data.</text>
</comment>
<reference evidence="2" key="1">
    <citation type="journal article" date="2023" name="G3 (Bethesda)">
        <title>Genome assembly and association tests identify interacting loci associated with vigor, precocity, and sex in interspecific pistachio rootstocks.</title>
        <authorList>
            <person name="Palmer W."/>
            <person name="Jacygrad E."/>
            <person name="Sagayaradj S."/>
            <person name="Cavanaugh K."/>
            <person name="Han R."/>
            <person name="Bertier L."/>
            <person name="Beede B."/>
            <person name="Kafkas S."/>
            <person name="Golino D."/>
            <person name="Preece J."/>
            <person name="Michelmore R."/>
        </authorList>
    </citation>
    <scope>NUCLEOTIDE SEQUENCE [LARGE SCALE GENOMIC DNA]</scope>
</reference>
<name>A0ACC0Z672_9ROSI</name>
<organism evidence="1 2">
    <name type="scientific">Pistacia integerrima</name>
    <dbReference type="NCBI Taxonomy" id="434235"/>
    <lineage>
        <taxon>Eukaryota</taxon>
        <taxon>Viridiplantae</taxon>
        <taxon>Streptophyta</taxon>
        <taxon>Embryophyta</taxon>
        <taxon>Tracheophyta</taxon>
        <taxon>Spermatophyta</taxon>
        <taxon>Magnoliopsida</taxon>
        <taxon>eudicotyledons</taxon>
        <taxon>Gunneridae</taxon>
        <taxon>Pentapetalae</taxon>
        <taxon>rosids</taxon>
        <taxon>malvids</taxon>
        <taxon>Sapindales</taxon>
        <taxon>Anacardiaceae</taxon>
        <taxon>Pistacia</taxon>
    </lineage>
</organism>
<proteinExistence type="predicted"/>
<keyword evidence="2" id="KW-1185">Reference proteome</keyword>
<evidence type="ECO:0000313" key="2">
    <source>
        <dbReference type="Proteomes" id="UP001163603"/>
    </source>
</evidence>
<dbReference type="EMBL" id="CM047738">
    <property type="protein sequence ID" value="KAJ0045746.1"/>
    <property type="molecule type" value="Genomic_DNA"/>
</dbReference>
<gene>
    <name evidence="1" type="ORF">Pint_04342</name>
</gene>
<sequence>MQKPDPEVEKRIETLKEDVRKMLSNAAGKATLEELLTLIDTLQRLGVAYHFEYQISQALQSIYNNNINGSDDDDLYTIALRFRLLRQQGYSVSSDVFKKYVDDNGEFKATLANDARALLCLFESSNLRKEGEDILEQLQRFSTRQLKLMLPHLNSSFAEEVNRTLELPLHKRMPRLEARQYISIYEADAARNDLLLEIAKLDFNSLQKLHRTELCDLSRWWKAIDFATKLSFARDRLVECYFWILGVHFEPKYSISRKYMTKIIVIASVIDDIYDVYGTLDELKLFTNAIERWEVLAANDLPEYMQVCYFALLDVVKEMEDNLVNEGRSYRVHYAKEAMKALVRAYFVEAIWFNTKYVPTFEEYLEISVMSSGYPMLSVQALVGLEEVATKEAFDWAISVPRIIRSSALIARLVDDIHTYKVEEERGDAPSGVQCYMKDHNVSEEEACKKIKEMVDIAWKNINEEIQEPNHPPLPLLLPSLNLARMMEVLYQNGDCYTNSSGKTKKRITSVLVDPIPI</sequence>
<accession>A0ACC0Z672</accession>